<dbReference type="UniPathway" id="UPA00050">
    <property type="reaction ID" value="UER00461"/>
</dbReference>
<dbReference type="GO" id="GO:0005829">
    <property type="term" value="C:cytosol"/>
    <property type="evidence" value="ECO:0007669"/>
    <property type="project" value="TreeGrafter"/>
</dbReference>
<dbReference type="GO" id="GO:0005524">
    <property type="term" value="F:ATP binding"/>
    <property type="evidence" value="ECO:0007669"/>
    <property type="project" value="UniProtKB-KW"/>
</dbReference>
<evidence type="ECO:0000256" key="3">
    <source>
        <dbReference type="ARBA" id="ARBA00022679"/>
    </source>
</evidence>
<dbReference type="EMBL" id="MFNF01000040">
    <property type="protein sequence ID" value="OGH01042.1"/>
    <property type="molecule type" value="Genomic_DNA"/>
</dbReference>
<comment type="pathway">
    <text evidence="1 10">Amino-acid biosynthesis; L-lysine biosynthesis via DAP pathway; (S)-tetrahydrodipicolinate from L-aspartate: step 1/4.</text>
</comment>
<keyword evidence="3 9" id="KW-0808">Transferase</keyword>
<dbReference type="CDD" id="cd04892">
    <property type="entry name" value="ACT_AK-like_2"/>
    <property type="match status" value="1"/>
</dbReference>
<keyword evidence="6 8" id="KW-0067">ATP-binding</keyword>
<dbReference type="InterPro" id="IPR036393">
    <property type="entry name" value="AceGlu_kinase-like_sf"/>
</dbReference>
<dbReference type="Pfam" id="PF00696">
    <property type="entry name" value="AA_kinase"/>
    <property type="match status" value="1"/>
</dbReference>
<protein>
    <recommendedName>
        <fullName evidence="9">Aspartokinase</fullName>
        <ecNumber evidence="9">2.7.2.4</ecNumber>
    </recommendedName>
</protein>
<dbReference type="InterPro" id="IPR045865">
    <property type="entry name" value="ACT-like_dom_sf"/>
</dbReference>
<evidence type="ECO:0000256" key="1">
    <source>
        <dbReference type="ARBA" id="ARBA00004766"/>
    </source>
</evidence>
<dbReference type="InterPro" id="IPR002912">
    <property type="entry name" value="ACT_dom"/>
</dbReference>
<dbReference type="InterPro" id="IPR054352">
    <property type="entry name" value="ACT_Aspartokinase"/>
</dbReference>
<evidence type="ECO:0000256" key="9">
    <source>
        <dbReference type="RuleBase" id="RU003448"/>
    </source>
</evidence>
<dbReference type="PROSITE" id="PS00324">
    <property type="entry name" value="ASPARTOKINASE"/>
    <property type="match status" value="1"/>
</dbReference>
<dbReference type="InterPro" id="IPR005260">
    <property type="entry name" value="Asp_kin_monofn"/>
</dbReference>
<comment type="pathway">
    <text evidence="10">Amino-acid biosynthesis; L-threonine biosynthesis; L-threonine from L-aspartate: step 1/5.</text>
</comment>
<dbReference type="SUPFAM" id="SSF53633">
    <property type="entry name" value="Carbamate kinase-like"/>
    <property type="match status" value="1"/>
</dbReference>
<evidence type="ECO:0000256" key="4">
    <source>
        <dbReference type="ARBA" id="ARBA00022741"/>
    </source>
</evidence>
<gene>
    <name evidence="12" type="ORF">A2557_00385</name>
</gene>
<evidence type="ECO:0000256" key="5">
    <source>
        <dbReference type="ARBA" id="ARBA00022777"/>
    </source>
</evidence>
<dbReference type="FunFam" id="3.40.1160.10:FF:000023">
    <property type="entry name" value="Probable aspartokinase"/>
    <property type="match status" value="1"/>
</dbReference>
<dbReference type="InterPro" id="IPR001048">
    <property type="entry name" value="Asp/Glu/Uridylate_kinase"/>
</dbReference>
<proteinExistence type="inferred from homology"/>
<dbReference type="GO" id="GO:0009089">
    <property type="term" value="P:lysine biosynthetic process via diaminopimelate"/>
    <property type="evidence" value="ECO:0007669"/>
    <property type="project" value="UniProtKB-UniPathway"/>
</dbReference>
<keyword evidence="5 9" id="KW-0418">Kinase</keyword>
<dbReference type="PROSITE" id="PS51671">
    <property type="entry name" value="ACT"/>
    <property type="match status" value="1"/>
</dbReference>
<evidence type="ECO:0000256" key="2">
    <source>
        <dbReference type="ARBA" id="ARBA00010122"/>
    </source>
</evidence>
<feature type="binding site" evidence="8">
    <location>
        <position position="256"/>
    </location>
    <ligand>
        <name>ATP</name>
        <dbReference type="ChEBI" id="CHEBI:30616"/>
    </ligand>
</feature>
<dbReference type="PANTHER" id="PTHR21499:SF59">
    <property type="entry name" value="ASPARTOKINASE"/>
    <property type="match status" value="1"/>
</dbReference>
<dbReference type="Gene3D" id="3.40.1160.10">
    <property type="entry name" value="Acetylglutamate kinase-like"/>
    <property type="match status" value="1"/>
</dbReference>
<feature type="domain" description="ACT" evidence="11">
    <location>
        <begin position="415"/>
        <end position="474"/>
    </location>
</feature>
<reference evidence="12 13" key="1">
    <citation type="journal article" date="2016" name="Nat. Commun.">
        <title>Thousands of microbial genomes shed light on interconnected biogeochemical processes in an aquifer system.</title>
        <authorList>
            <person name="Anantharaman K."/>
            <person name="Brown C.T."/>
            <person name="Hug L.A."/>
            <person name="Sharon I."/>
            <person name="Castelle C.J."/>
            <person name="Probst A.J."/>
            <person name="Thomas B.C."/>
            <person name="Singh A."/>
            <person name="Wilkins M.J."/>
            <person name="Karaoz U."/>
            <person name="Brodie E.L."/>
            <person name="Williams K.H."/>
            <person name="Hubbard S.S."/>
            <person name="Banfield J.F."/>
        </authorList>
    </citation>
    <scope>NUCLEOTIDE SEQUENCE [LARGE SCALE GENOMIC DNA]</scope>
</reference>
<dbReference type="UniPathway" id="UPA00051">
    <property type="reaction ID" value="UER00462"/>
</dbReference>
<feature type="binding site" evidence="8">
    <location>
        <position position="261"/>
    </location>
    <ligand>
        <name>ATP</name>
        <dbReference type="ChEBI" id="CHEBI:30616"/>
    </ligand>
</feature>
<comment type="pathway">
    <text evidence="10">Amino-acid biosynthesis; L-methionine biosynthesis via de novo pathway; L-homoserine from L-aspartate: step 1/3.</text>
</comment>
<evidence type="ECO:0000256" key="7">
    <source>
        <dbReference type="ARBA" id="ARBA00047872"/>
    </source>
</evidence>
<dbReference type="UniPathway" id="UPA00034">
    <property type="reaction ID" value="UER00015"/>
</dbReference>
<accession>A0A1F6GSC4</accession>
<dbReference type="FunFam" id="3.30.2130.10:FF:000001">
    <property type="entry name" value="Bifunctional aspartokinase/homoserine dehydrogenase"/>
    <property type="match status" value="1"/>
</dbReference>
<dbReference type="AlphaFoldDB" id="A0A1F6GSC4"/>
<keyword evidence="4 8" id="KW-0547">Nucleotide-binding</keyword>
<dbReference type="Gene3D" id="3.30.70.260">
    <property type="match status" value="2"/>
</dbReference>
<dbReference type="Proteomes" id="UP000177583">
    <property type="component" value="Unassembled WGS sequence"/>
</dbReference>
<evidence type="ECO:0000313" key="13">
    <source>
        <dbReference type="Proteomes" id="UP000177583"/>
    </source>
</evidence>
<evidence type="ECO:0000256" key="6">
    <source>
        <dbReference type="ARBA" id="ARBA00022840"/>
    </source>
</evidence>
<evidence type="ECO:0000256" key="10">
    <source>
        <dbReference type="RuleBase" id="RU004249"/>
    </source>
</evidence>
<keyword evidence="10" id="KW-0028">Amino-acid biosynthesis</keyword>
<dbReference type="PIRSF" id="PIRSF000726">
    <property type="entry name" value="Asp_kin"/>
    <property type="match status" value="1"/>
</dbReference>
<dbReference type="NCBIfam" id="TIGR00657">
    <property type="entry name" value="asp_kinases"/>
    <property type="match status" value="1"/>
</dbReference>
<evidence type="ECO:0000256" key="8">
    <source>
        <dbReference type="PIRSR" id="PIRSR000726-1"/>
    </source>
</evidence>
<evidence type="ECO:0000259" key="11">
    <source>
        <dbReference type="PROSITE" id="PS51671"/>
    </source>
</evidence>
<dbReference type="GO" id="GO:0009088">
    <property type="term" value="P:threonine biosynthetic process"/>
    <property type="evidence" value="ECO:0007669"/>
    <property type="project" value="UniProtKB-UniPathway"/>
</dbReference>
<dbReference type="GO" id="GO:0009090">
    <property type="term" value="P:homoserine biosynthetic process"/>
    <property type="evidence" value="ECO:0007669"/>
    <property type="project" value="TreeGrafter"/>
</dbReference>
<dbReference type="GO" id="GO:0006555">
    <property type="term" value="P:methionine metabolic process"/>
    <property type="evidence" value="ECO:0007669"/>
    <property type="project" value="UniProtKB-ARBA"/>
</dbReference>
<comment type="similarity">
    <text evidence="2 9">Belongs to the aspartokinase family.</text>
</comment>
<evidence type="ECO:0000313" key="12">
    <source>
        <dbReference type="EMBL" id="OGH01042.1"/>
    </source>
</evidence>
<dbReference type="GO" id="GO:0044272">
    <property type="term" value="P:sulfur compound biosynthetic process"/>
    <property type="evidence" value="ECO:0007669"/>
    <property type="project" value="UniProtKB-ARBA"/>
</dbReference>
<organism evidence="12 13">
    <name type="scientific">Candidatus Lambdaproteobacteria bacterium RIFOXYD2_FULL_56_26</name>
    <dbReference type="NCBI Taxonomy" id="1817773"/>
    <lineage>
        <taxon>Bacteria</taxon>
        <taxon>Pseudomonadati</taxon>
        <taxon>Pseudomonadota</taxon>
        <taxon>Candidatus Lambdaproteobacteria</taxon>
    </lineage>
</organism>
<dbReference type="GO" id="GO:0004072">
    <property type="term" value="F:aspartate kinase activity"/>
    <property type="evidence" value="ECO:0007669"/>
    <property type="project" value="UniProtKB-EC"/>
</dbReference>
<name>A0A1F6GSC4_9PROT</name>
<feature type="binding site" evidence="8">
    <location>
        <position position="150"/>
    </location>
    <ligand>
        <name>substrate</name>
    </ligand>
</feature>
<sequence>MVPQNLYPKPSSPFSDMDLLVQKYGGTSVGTAERLDNVAKIVAQTREQGHKVAVVLSAMSSQVKAEGTTTRLMEAAKAAIEGGPYYKIIDQIAERHNETLEQAIKDRTLQERTKADVGSMFKKLKSFLDAIGVIEEISPRSMDVVVGMGEKLSARIFTGVLNDRGIDAVFCNLENLVDEPFTEVNLEFCQYLQGKLAQILAEAGAQVPVFTGYFGFAPGGILKSIGRGYTDFTAALIAAGAKATELQIWKEVDGIYSSDPRKVPKAKVLSAITPEEALELTYYGSEVIHPFTMEQVTRAGIPVRIKNTFSPDLPGTFIDPKYVPDPGNGKATAVTVKRNVTILNVNSNRMLMAYGFMNRVFEVLGRYEIVIDLIATSEVNISMTIDSVSNLAPAIKELERLGTVSVKKGMAILSLVGQGMRNRIGVSGEMFTKLANAGVNIELISQGASEINISCAISDDQSDKALRAVHEMLE</sequence>
<dbReference type="SUPFAM" id="SSF55021">
    <property type="entry name" value="ACT-like"/>
    <property type="match status" value="2"/>
</dbReference>
<comment type="catalytic activity">
    <reaction evidence="7 9">
        <text>L-aspartate + ATP = 4-phospho-L-aspartate + ADP</text>
        <dbReference type="Rhea" id="RHEA:23776"/>
        <dbReference type="ChEBI" id="CHEBI:29991"/>
        <dbReference type="ChEBI" id="CHEBI:30616"/>
        <dbReference type="ChEBI" id="CHEBI:57535"/>
        <dbReference type="ChEBI" id="CHEBI:456216"/>
        <dbReference type="EC" id="2.7.2.4"/>
    </reaction>
</comment>
<dbReference type="InterPro" id="IPR018042">
    <property type="entry name" value="Aspartate_kinase_CS"/>
</dbReference>
<dbReference type="PANTHER" id="PTHR21499">
    <property type="entry name" value="ASPARTATE KINASE"/>
    <property type="match status" value="1"/>
</dbReference>
<dbReference type="EC" id="2.7.2.4" evidence="9"/>
<dbReference type="Pfam" id="PF22468">
    <property type="entry name" value="ACT_9"/>
    <property type="match status" value="2"/>
</dbReference>
<comment type="caution">
    <text evidence="12">The sequence shown here is derived from an EMBL/GenBank/DDBJ whole genome shotgun (WGS) entry which is preliminary data.</text>
</comment>
<dbReference type="InterPro" id="IPR001341">
    <property type="entry name" value="Asp_kinase"/>
</dbReference>